<dbReference type="EMBL" id="JBHLXP010000003">
    <property type="protein sequence ID" value="MFC0049469.1"/>
    <property type="molecule type" value="Genomic_DNA"/>
</dbReference>
<protein>
    <submittedName>
        <fullName evidence="2">HD-GYP domain-containing protein</fullName>
        <ecNumber evidence="2">3.1.4.-</ecNumber>
    </submittedName>
</protein>
<gene>
    <name evidence="2" type="ORF">ACFFJP_14330</name>
</gene>
<keyword evidence="2" id="KW-0378">Hydrolase</keyword>
<dbReference type="RefSeq" id="WP_377245363.1">
    <property type="nucleotide sequence ID" value="NZ_JBHLXP010000003.1"/>
</dbReference>
<dbReference type="PANTHER" id="PTHR45228:SF1">
    <property type="entry name" value="CYCLIC DI-GMP PHOSPHODIESTERASE TM_0186"/>
    <property type="match status" value="1"/>
</dbReference>
<dbReference type="EC" id="3.1.4.-" evidence="2"/>
<organism evidence="2 3">
    <name type="scientific">Rheinheimera tilapiae</name>
    <dbReference type="NCBI Taxonomy" id="875043"/>
    <lineage>
        <taxon>Bacteria</taxon>
        <taxon>Pseudomonadati</taxon>
        <taxon>Pseudomonadota</taxon>
        <taxon>Gammaproteobacteria</taxon>
        <taxon>Chromatiales</taxon>
        <taxon>Chromatiaceae</taxon>
        <taxon>Rheinheimera</taxon>
    </lineage>
</organism>
<dbReference type="SMART" id="SM00471">
    <property type="entry name" value="HDc"/>
    <property type="match status" value="1"/>
</dbReference>
<keyword evidence="3" id="KW-1185">Reference proteome</keyword>
<sequence length="385" mass="42498">MTSLAPSQILQLFQGEGSVNQRLAALHDRVLQTMPAISRIACALYEQPNDLLKTFINSTREGQAISGYEARLNDCGDLKVLAKNASCRVIDDIPLQVQPGHQHSDWLLSQPYRSSFTVPMYDNGGFLGFIFFDSAQPGYFDARVQRDLLLYCNLINMALSAELSAVRAVLVSAQVAREFVDLRDFETGAHLERMAQYARLIAKAVAAEYQLTDETIEHIYLFAPLHDIGKIGIPDQILLKQGPLTAAERAVMQTHVEKGEQLMHKVIGDFGLHHLPDSQVMHNIVACHHEFLDGSGYPRGLRGNEVPIEARIVTVADIFDALTSLRPYKKPWSVEAALQELRRMAGVGQLDAVCVEALAGQVAAAQWIVQHYVDVITPAEAAAST</sequence>
<comment type="caution">
    <text evidence="2">The sequence shown here is derived from an EMBL/GenBank/DDBJ whole genome shotgun (WGS) entry which is preliminary data.</text>
</comment>
<dbReference type="PROSITE" id="PS51832">
    <property type="entry name" value="HD_GYP"/>
    <property type="match status" value="1"/>
</dbReference>
<dbReference type="GO" id="GO:0016787">
    <property type="term" value="F:hydrolase activity"/>
    <property type="evidence" value="ECO:0007669"/>
    <property type="project" value="UniProtKB-KW"/>
</dbReference>
<dbReference type="InterPro" id="IPR052020">
    <property type="entry name" value="Cyclic_di-GMP/3'3'-cGAMP_PDE"/>
</dbReference>
<accession>A0ABV6BF22</accession>
<dbReference type="SUPFAM" id="SSF109604">
    <property type="entry name" value="HD-domain/PDEase-like"/>
    <property type="match status" value="1"/>
</dbReference>
<evidence type="ECO:0000313" key="2">
    <source>
        <dbReference type="EMBL" id="MFC0049469.1"/>
    </source>
</evidence>
<dbReference type="Pfam" id="PF13487">
    <property type="entry name" value="HD_5"/>
    <property type="match status" value="1"/>
</dbReference>
<evidence type="ECO:0000313" key="3">
    <source>
        <dbReference type="Proteomes" id="UP001589813"/>
    </source>
</evidence>
<dbReference type="Proteomes" id="UP001589813">
    <property type="component" value="Unassembled WGS sequence"/>
</dbReference>
<proteinExistence type="predicted"/>
<dbReference type="InterPro" id="IPR029016">
    <property type="entry name" value="GAF-like_dom_sf"/>
</dbReference>
<dbReference type="InterPro" id="IPR037522">
    <property type="entry name" value="HD_GYP_dom"/>
</dbReference>
<feature type="domain" description="HD-GYP" evidence="1">
    <location>
        <begin position="165"/>
        <end position="374"/>
    </location>
</feature>
<evidence type="ECO:0000259" key="1">
    <source>
        <dbReference type="PROSITE" id="PS51832"/>
    </source>
</evidence>
<dbReference type="Gene3D" id="1.10.3210.10">
    <property type="entry name" value="Hypothetical protein af1432"/>
    <property type="match status" value="1"/>
</dbReference>
<dbReference type="Gene3D" id="3.30.450.40">
    <property type="match status" value="1"/>
</dbReference>
<dbReference type="SUPFAM" id="SSF55781">
    <property type="entry name" value="GAF domain-like"/>
    <property type="match status" value="1"/>
</dbReference>
<dbReference type="CDD" id="cd00077">
    <property type="entry name" value="HDc"/>
    <property type="match status" value="1"/>
</dbReference>
<dbReference type="InterPro" id="IPR003607">
    <property type="entry name" value="HD/PDEase_dom"/>
</dbReference>
<reference evidence="2 3" key="1">
    <citation type="submission" date="2024-09" db="EMBL/GenBank/DDBJ databases">
        <authorList>
            <person name="Sun Q."/>
            <person name="Mori K."/>
        </authorList>
    </citation>
    <scope>NUCLEOTIDE SEQUENCE [LARGE SCALE GENOMIC DNA]</scope>
    <source>
        <strain evidence="2 3">KCTC 23315</strain>
    </source>
</reference>
<dbReference type="PANTHER" id="PTHR45228">
    <property type="entry name" value="CYCLIC DI-GMP PHOSPHODIESTERASE TM_0186-RELATED"/>
    <property type="match status" value="1"/>
</dbReference>
<name>A0ABV6BF22_9GAMM</name>